<keyword evidence="3" id="KW-0238">DNA-binding</keyword>
<keyword evidence="2" id="KW-0805">Transcription regulation</keyword>
<reference evidence="6 7" key="1">
    <citation type="submission" date="2019-04" db="EMBL/GenBank/DDBJ databases">
        <title>Genomic characterization of Staphylococcus petrasii strains.</title>
        <authorList>
            <person name="Vrbovska V."/>
            <person name="Kovarovic V."/>
            <person name="Maslanova I."/>
            <person name="Indrakova A."/>
            <person name="Petras P."/>
            <person name="Sedo O."/>
            <person name="Svec P."/>
            <person name="Fisarova L."/>
            <person name="Sedlacek I."/>
            <person name="Doskar J."/>
            <person name="Pantucek R."/>
        </authorList>
    </citation>
    <scope>NUCLEOTIDE SEQUENCE [LARGE SCALE GENOMIC DNA]</scope>
    <source>
        <strain evidence="6 7">CCM 8421</strain>
    </source>
</reference>
<evidence type="ECO:0000259" key="5">
    <source>
        <dbReference type="PROSITE" id="PS51000"/>
    </source>
</evidence>
<dbReference type="PANTHER" id="PTHR30363:SF44">
    <property type="entry name" value="AGA OPERON TRANSCRIPTIONAL REPRESSOR-RELATED"/>
    <property type="match status" value="1"/>
</dbReference>
<dbReference type="SMART" id="SM00420">
    <property type="entry name" value="HTH_DEOR"/>
    <property type="match status" value="1"/>
</dbReference>
<gene>
    <name evidence="6" type="ORF">E2556_01415</name>
</gene>
<organism evidence="6 7">
    <name type="scientific">Staphylococcus croceilyticus</name>
    <dbReference type="NCBI Taxonomy" id="319942"/>
    <lineage>
        <taxon>Bacteria</taxon>
        <taxon>Bacillati</taxon>
        <taxon>Bacillota</taxon>
        <taxon>Bacilli</taxon>
        <taxon>Bacillales</taxon>
        <taxon>Staphylococcaceae</taxon>
        <taxon>Staphylococcus</taxon>
    </lineage>
</organism>
<dbReference type="InterPro" id="IPR018356">
    <property type="entry name" value="Tscrpt_reg_HTH_DeoR_CS"/>
</dbReference>
<dbReference type="PANTHER" id="PTHR30363">
    <property type="entry name" value="HTH-TYPE TRANSCRIPTIONAL REGULATOR SRLR-RELATED"/>
    <property type="match status" value="1"/>
</dbReference>
<dbReference type="InterPro" id="IPR036390">
    <property type="entry name" value="WH_DNA-bd_sf"/>
</dbReference>
<dbReference type="InterPro" id="IPR001034">
    <property type="entry name" value="DeoR_HTH"/>
</dbReference>
<comment type="caution">
    <text evidence="6">The sequence shown here is derived from an EMBL/GenBank/DDBJ whole genome shotgun (WGS) entry which is preliminary data.</text>
</comment>
<protein>
    <submittedName>
        <fullName evidence="6">DeoR/GlpR transcriptional regulator</fullName>
    </submittedName>
</protein>
<dbReference type="InterPro" id="IPR014036">
    <property type="entry name" value="DeoR-like_C"/>
</dbReference>
<dbReference type="PROSITE" id="PS00894">
    <property type="entry name" value="HTH_DEOR_1"/>
    <property type="match status" value="1"/>
</dbReference>
<evidence type="ECO:0000256" key="2">
    <source>
        <dbReference type="ARBA" id="ARBA00023015"/>
    </source>
</evidence>
<proteinExistence type="predicted"/>
<dbReference type="PRINTS" id="PR00037">
    <property type="entry name" value="HTHLACR"/>
</dbReference>
<dbReference type="InterPro" id="IPR037171">
    <property type="entry name" value="NagB/RpiA_transferase-like"/>
</dbReference>
<dbReference type="InterPro" id="IPR050313">
    <property type="entry name" value="Carb_Metab_HTH_regulators"/>
</dbReference>
<keyword evidence="4" id="KW-0804">Transcription</keyword>
<keyword evidence="7" id="KW-1185">Reference proteome</keyword>
<sequence length="252" mass="28579">MKKFQRYQNIINMLTSYKQVEVKSLAIKFEVTEETIRRDLEYLETQGVLTRTHGGAIIKNNNDLPYRYRSTNNLDFKKIIAEKTIPLIKDFNTLMVDSSSTALEVIRLLSSKNLTPDIITNSINLLYEFSDTNINFISTGGTLSKHSGTLVGAQAIEVLKNYFTNAVLLSCNSMTLEGFSVGGEEEGLTKKKMLQQGNIVLMLVDSSKFCIDKPSFFKFADFSQIDYLITDKKDIPNKFLKILKDNNVEIIN</sequence>
<dbReference type="InterPro" id="IPR036388">
    <property type="entry name" value="WH-like_DNA-bd_sf"/>
</dbReference>
<dbReference type="Pfam" id="PF00455">
    <property type="entry name" value="DeoRC"/>
    <property type="match status" value="1"/>
</dbReference>
<evidence type="ECO:0000313" key="6">
    <source>
        <dbReference type="EMBL" id="TGA81002.1"/>
    </source>
</evidence>
<dbReference type="Gene3D" id="1.10.10.10">
    <property type="entry name" value="Winged helix-like DNA-binding domain superfamily/Winged helix DNA-binding domain"/>
    <property type="match status" value="1"/>
</dbReference>
<accession>A0ABY2KG00</accession>
<evidence type="ECO:0000256" key="4">
    <source>
        <dbReference type="ARBA" id="ARBA00023163"/>
    </source>
</evidence>
<dbReference type="SUPFAM" id="SSF46785">
    <property type="entry name" value="Winged helix' DNA-binding domain"/>
    <property type="match status" value="1"/>
</dbReference>
<dbReference type="SMART" id="SM01134">
    <property type="entry name" value="DeoRC"/>
    <property type="match status" value="1"/>
</dbReference>
<dbReference type="EMBL" id="SRJF01000001">
    <property type="protein sequence ID" value="TGA81002.1"/>
    <property type="molecule type" value="Genomic_DNA"/>
</dbReference>
<keyword evidence="1" id="KW-0423">Lactose metabolism</keyword>
<dbReference type="Pfam" id="PF08220">
    <property type="entry name" value="HTH_DeoR"/>
    <property type="match status" value="1"/>
</dbReference>
<feature type="domain" description="HTH deoR-type" evidence="5">
    <location>
        <begin position="3"/>
        <end position="58"/>
    </location>
</feature>
<dbReference type="SUPFAM" id="SSF100950">
    <property type="entry name" value="NagB/RpiA/CoA transferase-like"/>
    <property type="match status" value="1"/>
</dbReference>
<dbReference type="RefSeq" id="WP_103328323.1">
    <property type="nucleotide sequence ID" value="NZ_PPRD01000008.1"/>
</dbReference>
<dbReference type="Proteomes" id="UP000298482">
    <property type="component" value="Unassembled WGS sequence"/>
</dbReference>
<evidence type="ECO:0000256" key="1">
    <source>
        <dbReference type="ARBA" id="ARBA00022736"/>
    </source>
</evidence>
<dbReference type="PROSITE" id="PS51000">
    <property type="entry name" value="HTH_DEOR_2"/>
    <property type="match status" value="1"/>
</dbReference>
<evidence type="ECO:0000256" key="3">
    <source>
        <dbReference type="ARBA" id="ARBA00023125"/>
    </source>
</evidence>
<evidence type="ECO:0000313" key="7">
    <source>
        <dbReference type="Proteomes" id="UP000298482"/>
    </source>
</evidence>
<name>A0ABY2KG00_9STAP</name>